<dbReference type="EMBL" id="MU277329">
    <property type="protein sequence ID" value="KAI0054925.1"/>
    <property type="molecule type" value="Genomic_DNA"/>
</dbReference>
<sequence>MGRGKDKKYFIVVTGRRTGVFDGGWTRISDYVLGYPENSYEGFAELSDALDAWERARPGVSPIPTPLEPEFPSQSQPPAASPSPSTPMRLNAIRAALSDVAAGRDTSNVPATPPSHSRHAGAAAASTHTHSAGSPSSKGKGREETYRVVVEDWPANEPSSSRCGRHACPSVSAVAPRSGDEAGARRPPPVPISYNYERLSQLAQAVNTNGGDYRASEDPFLQYRPPLNSAASSLATTHPPQSMPPPPPPSAAPTRARSGNSVSSVSSVSASTASNAARGLGRVDAARRRQATDSAPDGDAWYAIAYGEPEGVYPGPFANIRRHIINFPGAYFRGFQTIEAAGEWYLEHTDDPIHSL</sequence>
<proteinExistence type="predicted"/>
<evidence type="ECO:0000313" key="1">
    <source>
        <dbReference type="EMBL" id="KAI0054925.1"/>
    </source>
</evidence>
<evidence type="ECO:0000313" key="2">
    <source>
        <dbReference type="Proteomes" id="UP000814140"/>
    </source>
</evidence>
<accession>A0ACB8SFW0</accession>
<organism evidence="1 2">
    <name type="scientific">Artomyces pyxidatus</name>
    <dbReference type="NCBI Taxonomy" id="48021"/>
    <lineage>
        <taxon>Eukaryota</taxon>
        <taxon>Fungi</taxon>
        <taxon>Dikarya</taxon>
        <taxon>Basidiomycota</taxon>
        <taxon>Agaricomycotina</taxon>
        <taxon>Agaricomycetes</taxon>
        <taxon>Russulales</taxon>
        <taxon>Auriscalpiaceae</taxon>
        <taxon>Artomyces</taxon>
    </lineage>
</organism>
<comment type="caution">
    <text evidence="1">The sequence shown here is derived from an EMBL/GenBank/DDBJ whole genome shotgun (WGS) entry which is preliminary data.</text>
</comment>
<keyword evidence="2" id="KW-1185">Reference proteome</keyword>
<protein>
    <submittedName>
        <fullName evidence="1">Uncharacterized protein</fullName>
    </submittedName>
</protein>
<name>A0ACB8SFW0_9AGAM</name>
<reference evidence="1" key="2">
    <citation type="journal article" date="2022" name="New Phytol.">
        <title>Evolutionary transition to the ectomycorrhizal habit in the genomes of a hyperdiverse lineage of mushroom-forming fungi.</title>
        <authorList>
            <person name="Looney B."/>
            <person name="Miyauchi S."/>
            <person name="Morin E."/>
            <person name="Drula E."/>
            <person name="Courty P.E."/>
            <person name="Kohler A."/>
            <person name="Kuo A."/>
            <person name="LaButti K."/>
            <person name="Pangilinan J."/>
            <person name="Lipzen A."/>
            <person name="Riley R."/>
            <person name="Andreopoulos W."/>
            <person name="He G."/>
            <person name="Johnson J."/>
            <person name="Nolan M."/>
            <person name="Tritt A."/>
            <person name="Barry K.W."/>
            <person name="Grigoriev I.V."/>
            <person name="Nagy L.G."/>
            <person name="Hibbett D."/>
            <person name="Henrissat B."/>
            <person name="Matheny P.B."/>
            <person name="Labbe J."/>
            <person name="Martin F.M."/>
        </authorList>
    </citation>
    <scope>NUCLEOTIDE SEQUENCE</scope>
    <source>
        <strain evidence="1">HHB10654</strain>
    </source>
</reference>
<dbReference type="Proteomes" id="UP000814140">
    <property type="component" value="Unassembled WGS sequence"/>
</dbReference>
<reference evidence="1" key="1">
    <citation type="submission" date="2021-03" db="EMBL/GenBank/DDBJ databases">
        <authorList>
            <consortium name="DOE Joint Genome Institute"/>
            <person name="Ahrendt S."/>
            <person name="Looney B.P."/>
            <person name="Miyauchi S."/>
            <person name="Morin E."/>
            <person name="Drula E."/>
            <person name="Courty P.E."/>
            <person name="Chicoki N."/>
            <person name="Fauchery L."/>
            <person name="Kohler A."/>
            <person name="Kuo A."/>
            <person name="Labutti K."/>
            <person name="Pangilinan J."/>
            <person name="Lipzen A."/>
            <person name="Riley R."/>
            <person name="Andreopoulos W."/>
            <person name="He G."/>
            <person name="Johnson J."/>
            <person name="Barry K.W."/>
            <person name="Grigoriev I.V."/>
            <person name="Nagy L."/>
            <person name="Hibbett D."/>
            <person name="Henrissat B."/>
            <person name="Matheny P.B."/>
            <person name="Labbe J."/>
            <person name="Martin F."/>
        </authorList>
    </citation>
    <scope>NUCLEOTIDE SEQUENCE</scope>
    <source>
        <strain evidence="1">HHB10654</strain>
    </source>
</reference>
<gene>
    <name evidence="1" type="ORF">BV25DRAFT_1843321</name>
</gene>